<name>A0A4Q0VGP9_9LACO</name>
<organism evidence="1 2">
    <name type="scientific">Levilactobacillus suantsaii</name>
    <dbReference type="NCBI Taxonomy" id="2292255"/>
    <lineage>
        <taxon>Bacteria</taxon>
        <taxon>Bacillati</taxon>
        <taxon>Bacillota</taxon>
        <taxon>Bacilli</taxon>
        <taxon>Lactobacillales</taxon>
        <taxon>Lactobacillaceae</taxon>
        <taxon>Levilactobacillus</taxon>
    </lineage>
</organism>
<dbReference type="EMBL" id="QXIL01000021">
    <property type="protein sequence ID" value="RXI77382.1"/>
    <property type="molecule type" value="Genomic_DNA"/>
</dbReference>
<proteinExistence type="predicted"/>
<sequence>MGLKVTNPKGKTWYGAKVEFDLVLKSGTYRFTNFHPKGYGVQITGEISGGDGGTPATNTFNIYNLSKAHQNLFKSKEHVIVKAGGYDLFGIIGAGNITKVAPAVRDGEDTYIAITFVAGKDYAKNKKIYNPYSGSKKVKHSYKTKSGRTITWTTTKKKNINLRFKNGVKAKTIIQRISREAGIPIAALHLKKNKVYKKGYRLSSKPETAIKAIVKDCGSRFQYRMDDIVIDYDEKPKLWQTHLYLTLKDGLVNMPTISDEDGKKATWTVVTYLNPLVANGSVFYVAENIKSLVRVKNYTHSLDDMQTTCEVEAV</sequence>
<dbReference type="RefSeq" id="WP_129033053.1">
    <property type="nucleotide sequence ID" value="NZ_QXIL01000021.1"/>
</dbReference>
<evidence type="ECO:0000313" key="1">
    <source>
        <dbReference type="EMBL" id="RXI77382.1"/>
    </source>
</evidence>
<accession>A0A4Q0VGP9</accession>
<dbReference type="AlphaFoldDB" id="A0A4Q0VGP9"/>
<comment type="caution">
    <text evidence="1">The sequence shown here is derived from an EMBL/GenBank/DDBJ whole genome shotgun (WGS) entry which is preliminary data.</text>
</comment>
<dbReference type="Proteomes" id="UP000290602">
    <property type="component" value="Unassembled WGS sequence"/>
</dbReference>
<protein>
    <submittedName>
        <fullName evidence="1">Uncharacterized protein</fullName>
    </submittedName>
</protein>
<reference evidence="1 2" key="1">
    <citation type="submission" date="2018-08" db="EMBL/GenBank/DDBJ databases">
        <title>Lactobacillus suantsai sp. nov., isolated from traditional fermented suan-tsai in Taiwan.</title>
        <authorList>
            <person name="Huang C.-H."/>
        </authorList>
    </citation>
    <scope>NUCLEOTIDE SEQUENCE [LARGE SCALE GENOMIC DNA]</scope>
    <source>
        <strain evidence="1 2">BCRC 12945</strain>
    </source>
</reference>
<evidence type="ECO:0000313" key="2">
    <source>
        <dbReference type="Proteomes" id="UP000290602"/>
    </source>
</evidence>
<dbReference type="OrthoDB" id="2339486at2"/>
<gene>
    <name evidence="1" type="ORF">DXH47_09330</name>
</gene>
<keyword evidence="2" id="KW-1185">Reference proteome</keyword>